<reference evidence="2" key="1">
    <citation type="submission" date="2012-11" db="EMBL/GenBank/DDBJ databases">
        <authorList>
            <person name="Lucero-Rivera Y.E."/>
            <person name="Tovar-Ramirez D."/>
        </authorList>
    </citation>
    <scope>NUCLEOTIDE SEQUENCE [LARGE SCALE GENOMIC DNA]</scope>
    <source>
        <strain evidence="2">Araruama</strain>
    </source>
</reference>
<proteinExistence type="predicted"/>
<organism evidence="1 2">
    <name type="scientific">Candidatus Magnetoglobus multicellularis str. Araruama</name>
    <dbReference type="NCBI Taxonomy" id="890399"/>
    <lineage>
        <taxon>Bacteria</taxon>
        <taxon>Pseudomonadati</taxon>
        <taxon>Thermodesulfobacteriota</taxon>
        <taxon>Desulfobacteria</taxon>
        <taxon>Desulfobacterales</taxon>
        <taxon>Desulfobacteraceae</taxon>
        <taxon>Candidatus Magnetoglobus</taxon>
    </lineage>
</organism>
<comment type="caution">
    <text evidence="1">The sequence shown here is derived from an EMBL/GenBank/DDBJ whole genome shotgun (WGS) entry which is preliminary data.</text>
</comment>
<evidence type="ECO:0000313" key="2">
    <source>
        <dbReference type="Proteomes" id="UP000189670"/>
    </source>
</evidence>
<dbReference type="Proteomes" id="UP000189670">
    <property type="component" value="Unassembled WGS sequence"/>
</dbReference>
<dbReference type="AlphaFoldDB" id="A0A1V1P2R7"/>
<gene>
    <name evidence="1" type="ORF">OMM_04158</name>
</gene>
<sequence length="849" mass="93081">MEGVSGFSISLAETDMNAISLSKVDIDSAHLENKSGDIYLTTRTRSELNPSANLFSAALLSGYGGAVSSGNIIADNQVNIKDSTIKGKDIHIYTGKDSNGEVNLLDGYSNVEMTLVSLAPNIGNPDAAMDIIENNTINLTGNTAIQALKNINLEAKEGLGKDERGETSGLQLSISLIPFGSSVKDTSTVTSTNLVNIDHDVSIESAVNNMSIVKILPVKIDGVYQIDPSMFNTELTGDEKLALGLDVNIAYDYQEIKFKAVTDDTQVFSSNIAEKFYVVKPTAMEAPYLTYESLTNLLIAQRNQIIQWMNSHADNAEAVARYQVQLDAVDDALYEMDLITDINGVKVVKDELDMVFLDIPNIYASSGGIYINAKDTALSTITPLIGQQIKTRSGASIDIVNQTPFGIRVADAVIEDATQLRLVEGQLVTFTPGNVYFNYMNLTQNLQDTEKGITISQDSLPYEYFDLGDLELPQGIAQDLYIIGSVINENGQVTINNQEGSIKVSGEILAGELDIQASGDFDLNVDDWFHLRDPRQYIDYPRNIARDNGSGSEIQFGDYTNLQNLEDKIFESEYSESSRLLSQGSINISASYLNLNGLIQSGLNEVILNIASDFSYDKTTPFIDENGDIIDGITFGGTGEQIDGYFDAGRQSIVIENLKTKAGNISLTGQIASTGNGCIRIADGNPSININNESAYELVINDIDMSNEAPGILTMIDTSTLKKTVYTVIDDQIHQTTYTGTKETNDGKTSIHYQEDAQTNYDFGNTITYAPQEGLHYVWVEGQEATEVVVTKFEEKSFNLVGWDWDWLAADESYVWKNLEYKDEIPLLESESLLLEGDTELPDYVANNI</sequence>
<accession>A0A1V1P2R7</accession>
<evidence type="ECO:0000313" key="1">
    <source>
        <dbReference type="EMBL" id="ETR69098.1"/>
    </source>
</evidence>
<protein>
    <submittedName>
        <fullName evidence="1">Uncharacterized protein</fullName>
    </submittedName>
</protein>
<name>A0A1V1P2R7_9BACT</name>
<dbReference type="EMBL" id="ATBP01000739">
    <property type="protein sequence ID" value="ETR69098.1"/>
    <property type="molecule type" value="Genomic_DNA"/>
</dbReference>